<evidence type="ECO:0000313" key="14">
    <source>
        <dbReference type="Proteomes" id="UP000708208"/>
    </source>
</evidence>
<dbReference type="OrthoDB" id="239812at2759"/>
<proteinExistence type="inferred from homology"/>
<keyword evidence="4" id="KW-0813">Transport</keyword>
<dbReference type="FunFam" id="3.40.1380.10:FF:000003">
    <property type="entry name" value="ATP synthase subunit gamma"/>
    <property type="match status" value="1"/>
</dbReference>
<sequence length="277" mass="30415">MASVKQIAQRLKSVKNMGKITKSMKMVSASKYTRAERELQLAKHFGLGAQAFYEKAEVQEPEDEKAPRIFFAISSDKGLCGAIHSSVAKAVRLELNDKQTAVSKVICVGDKMRAALQRKHGDHILFVCKEIGRIAPTFTDASKLAQEAMNAGYKFDGGKIFYNKFVSAVAYKTSSISLFSTDLVQAAPKLSTYDSIDPDVIQNYLEYSLASLLFYAMKENACSEQSSRMSAMDNASKNAAEMSQKLSLIYNRTRQASITRELTEIVSGAAAIAETGK</sequence>
<dbReference type="PANTHER" id="PTHR11693:SF22">
    <property type="entry name" value="ATP SYNTHASE SUBUNIT GAMMA, MITOCHONDRIAL"/>
    <property type="match status" value="1"/>
</dbReference>
<dbReference type="Proteomes" id="UP000708208">
    <property type="component" value="Unassembled WGS sequence"/>
</dbReference>
<dbReference type="GO" id="GO:0045259">
    <property type="term" value="C:proton-transporting ATP synthase complex"/>
    <property type="evidence" value="ECO:0007669"/>
    <property type="project" value="UniProtKB-KW"/>
</dbReference>
<evidence type="ECO:0000256" key="4">
    <source>
        <dbReference type="ARBA" id="ARBA00022448"/>
    </source>
</evidence>
<dbReference type="FunFam" id="1.10.287.80:FF:000001">
    <property type="entry name" value="ATP synthase gamma chain"/>
    <property type="match status" value="1"/>
</dbReference>
<keyword evidence="14" id="KW-1185">Reference proteome</keyword>
<dbReference type="CDD" id="cd12151">
    <property type="entry name" value="F1-ATPase_gamma"/>
    <property type="match status" value="1"/>
</dbReference>
<evidence type="ECO:0000256" key="12">
    <source>
        <dbReference type="ARBA" id="ARBA00031066"/>
    </source>
</evidence>
<organism evidence="13 14">
    <name type="scientific">Allacma fusca</name>
    <dbReference type="NCBI Taxonomy" id="39272"/>
    <lineage>
        <taxon>Eukaryota</taxon>
        <taxon>Metazoa</taxon>
        <taxon>Ecdysozoa</taxon>
        <taxon>Arthropoda</taxon>
        <taxon>Hexapoda</taxon>
        <taxon>Collembola</taxon>
        <taxon>Symphypleona</taxon>
        <taxon>Sminthuridae</taxon>
        <taxon>Allacma</taxon>
    </lineage>
</organism>
<dbReference type="NCBIfam" id="TIGR01146">
    <property type="entry name" value="ATPsyn_F1gamma"/>
    <property type="match status" value="1"/>
</dbReference>
<dbReference type="PANTHER" id="PTHR11693">
    <property type="entry name" value="ATP SYNTHASE GAMMA CHAIN"/>
    <property type="match status" value="1"/>
</dbReference>
<protein>
    <recommendedName>
        <fullName evidence="3">ATP synthase subunit gamma, mitochondrial</fullName>
    </recommendedName>
    <alternativeName>
        <fullName evidence="12">F-ATPase gamma subunit</fullName>
    </alternativeName>
</protein>
<reference evidence="13" key="1">
    <citation type="submission" date="2021-06" db="EMBL/GenBank/DDBJ databases">
        <authorList>
            <person name="Hodson N. C."/>
            <person name="Mongue J. A."/>
            <person name="Jaron S. K."/>
        </authorList>
    </citation>
    <scope>NUCLEOTIDE SEQUENCE</scope>
</reference>
<evidence type="ECO:0000256" key="8">
    <source>
        <dbReference type="ARBA" id="ARBA00023128"/>
    </source>
</evidence>
<keyword evidence="10" id="KW-0139">CF(1)</keyword>
<keyword evidence="9" id="KW-0472">Membrane</keyword>
<dbReference type="GO" id="GO:0005743">
    <property type="term" value="C:mitochondrial inner membrane"/>
    <property type="evidence" value="ECO:0007669"/>
    <property type="project" value="UniProtKB-SubCell"/>
</dbReference>
<dbReference type="Pfam" id="PF00231">
    <property type="entry name" value="ATP-synt"/>
    <property type="match status" value="1"/>
</dbReference>
<evidence type="ECO:0000256" key="6">
    <source>
        <dbReference type="ARBA" id="ARBA00022792"/>
    </source>
</evidence>
<dbReference type="PIRSF" id="PIRSF039089">
    <property type="entry name" value="ATP_synthase_gamma"/>
    <property type="match status" value="1"/>
</dbReference>
<evidence type="ECO:0000256" key="10">
    <source>
        <dbReference type="ARBA" id="ARBA00023196"/>
    </source>
</evidence>
<gene>
    <name evidence="13" type="ORF">AFUS01_LOCUS3555</name>
</gene>
<dbReference type="PROSITE" id="PS00153">
    <property type="entry name" value="ATPASE_GAMMA"/>
    <property type="match status" value="1"/>
</dbReference>
<comment type="subcellular location">
    <subcellularLocation>
        <location evidence="1">Mitochondrion inner membrane</location>
        <topology evidence="1">Peripheral membrane protein</topology>
    </subcellularLocation>
</comment>
<comment type="caution">
    <text evidence="13">The sequence shown here is derived from an EMBL/GenBank/DDBJ whole genome shotgun (WGS) entry which is preliminary data.</text>
</comment>
<keyword evidence="11" id="KW-0066">ATP synthesis</keyword>
<evidence type="ECO:0000256" key="9">
    <source>
        <dbReference type="ARBA" id="ARBA00023136"/>
    </source>
</evidence>
<dbReference type="InterPro" id="IPR000131">
    <property type="entry name" value="ATP_synth_F1_gsu"/>
</dbReference>
<dbReference type="AlphaFoldDB" id="A0A8J2NTA4"/>
<keyword evidence="6" id="KW-0999">Mitochondrion inner membrane</keyword>
<comment type="similarity">
    <text evidence="2">Belongs to the ATPase gamma chain family.</text>
</comment>
<evidence type="ECO:0000256" key="5">
    <source>
        <dbReference type="ARBA" id="ARBA00022781"/>
    </source>
</evidence>
<accession>A0A8J2NTA4</accession>
<evidence type="ECO:0000313" key="13">
    <source>
        <dbReference type="EMBL" id="CAG7690934.1"/>
    </source>
</evidence>
<evidence type="ECO:0000256" key="1">
    <source>
        <dbReference type="ARBA" id="ARBA00004637"/>
    </source>
</evidence>
<name>A0A8J2NTA4_9HEXA</name>
<evidence type="ECO:0000256" key="11">
    <source>
        <dbReference type="ARBA" id="ARBA00023310"/>
    </source>
</evidence>
<evidence type="ECO:0000256" key="3">
    <source>
        <dbReference type="ARBA" id="ARBA00020843"/>
    </source>
</evidence>
<evidence type="ECO:0000256" key="7">
    <source>
        <dbReference type="ARBA" id="ARBA00023065"/>
    </source>
</evidence>
<dbReference type="EMBL" id="CAJVCH010021474">
    <property type="protein sequence ID" value="CAG7690934.1"/>
    <property type="molecule type" value="Genomic_DNA"/>
</dbReference>
<keyword evidence="5" id="KW-0375">Hydrogen ion transport</keyword>
<keyword evidence="8" id="KW-0496">Mitochondrion</keyword>
<keyword evidence="7" id="KW-0406">Ion transport</keyword>
<dbReference type="InterPro" id="IPR023632">
    <property type="entry name" value="ATP_synth_F1_gsu_CS"/>
</dbReference>
<evidence type="ECO:0000256" key="2">
    <source>
        <dbReference type="ARBA" id="ARBA00007681"/>
    </source>
</evidence>
<dbReference type="GO" id="GO:0046933">
    <property type="term" value="F:proton-transporting ATP synthase activity, rotational mechanism"/>
    <property type="evidence" value="ECO:0007669"/>
    <property type="project" value="InterPro"/>
</dbReference>